<dbReference type="PANTHER" id="PTHR24421:SF10">
    <property type="entry name" value="NITRATE_NITRITE SENSOR PROTEIN NARQ"/>
    <property type="match status" value="1"/>
</dbReference>
<dbReference type="PANTHER" id="PTHR24421">
    <property type="entry name" value="NITRATE/NITRITE SENSOR PROTEIN NARX-RELATED"/>
    <property type="match status" value="1"/>
</dbReference>
<evidence type="ECO:0000256" key="2">
    <source>
        <dbReference type="ARBA" id="ARBA00012438"/>
    </source>
</evidence>
<dbReference type="Gene3D" id="2.60.40.10">
    <property type="entry name" value="Immunoglobulins"/>
    <property type="match status" value="1"/>
</dbReference>
<keyword evidence="7" id="KW-0067">ATP-binding</keyword>
<keyword evidence="4" id="KW-0808">Transferase</keyword>
<dbReference type="EC" id="2.7.13.3" evidence="2"/>
<dbReference type="InterPro" id="IPR015943">
    <property type="entry name" value="WD40/YVTN_repeat-like_dom_sf"/>
</dbReference>
<evidence type="ECO:0000256" key="8">
    <source>
        <dbReference type="ARBA" id="ARBA00023012"/>
    </source>
</evidence>
<evidence type="ECO:0000259" key="10">
    <source>
        <dbReference type="Pfam" id="PF07730"/>
    </source>
</evidence>
<dbReference type="Pfam" id="PF07730">
    <property type="entry name" value="HisKA_3"/>
    <property type="match status" value="1"/>
</dbReference>
<keyword evidence="12" id="KW-1185">Reference proteome</keyword>
<protein>
    <recommendedName>
        <fullName evidence="2">histidine kinase</fullName>
        <ecNumber evidence="2">2.7.13.3</ecNumber>
    </recommendedName>
</protein>
<proteinExistence type="predicted"/>
<evidence type="ECO:0000313" key="11">
    <source>
        <dbReference type="EMBL" id="MBD1427769.1"/>
    </source>
</evidence>
<evidence type="ECO:0000256" key="7">
    <source>
        <dbReference type="ARBA" id="ARBA00022840"/>
    </source>
</evidence>
<dbReference type="InterPro" id="IPR036890">
    <property type="entry name" value="HATPase_C_sf"/>
</dbReference>
<organism evidence="11 12">
    <name type="scientific">Sphingobacterium arenae</name>
    <dbReference type="NCBI Taxonomy" id="1280598"/>
    <lineage>
        <taxon>Bacteria</taxon>
        <taxon>Pseudomonadati</taxon>
        <taxon>Bacteroidota</taxon>
        <taxon>Sphingobacteriia</taxon>
        <taxon>Sphingobacteriales</taxon>
        <taxon>Sphingobacteriaceae</taxon>
        <taxon>Sphingobacterium</taxon>
    </lineage>
</organism>
<dbReference type="Gene3D" id="1.20.5.1930">
    <property type="match status" value="1"/>
</dbReference>
<keyword evidence="9" id="KW-1133">Transmembrane helix</keyword>
<dbReference type="SUPFAM" id="SSF50998">
    <property type="entry name" value="Quinoprotein alcohol dehydrogenase-like"/>
    <property type="match status" value="1"/>
</dbReference>
<evidence type="ECO:0000256" key="6">
    <source>
        <dbReference type="ARBA" id="ARBA00022777"/>
    </source>
</evidence>
<evidence type="ECO:0000256" key="5">
    <source>
        <dbReference type="ARBA" id="ARBA00022741"/>
    </source>
</evidence>
<sequence length="978" mass="112283">MKYIILYLCLLVFGIADLHAEHPYRHVQVLKGIDDQHVMFTVAEKDRFGSIWLVSGGELYRYDGVHVIPFSKLYAEKLPFDEIQTLAIDPWGRLWLNTRNSLLIFDLRTWRFCFNEPFAERLTERKAQAFCQTDKDFLVATENGEVWQIGRDRKTFLFSFVADKHKGRQTVGNLFAADAHRIWLAVSGTLYAYDRRTGACRTAAIPPRIDDCIEDLLPLKDGLLIRNYRDGYYLYDGNFRLTAIRSTQENDFTNWNHWGFVDGDRVMLFNNHGEYLELSRDTSLTIQKRGFHRLAEHVLYKRVNAWRRFSDEWLLATDDGLYAVFPSSFSFEYVECGSARGMFRQNNCYYFGGYGFLHHMPLQGSVMEYKKAPEKNYYAMHMQDRDTTYIALESGFLGRMVAGRLTTFEPTVPSRYAHKFSDLGYCLTPYKGSTLLVGTSNGIWQYDIRTNQAVPLLDTTGMFFTDGKRILSLRYKNGKLSFSTEGGYFVFDGHRHRKRYPEGQQQLMIYDHVIDGGKEYLATKGRGVVLLTDSGSRSINVQQGLGSNVVYQLFAIDGTLFAGTHRGLSIITDNRVFNYRTNDGLPFEEFNHQAIFYDTAERRLFMGGIGGYVFFDPSDLLKAAKQDIAVPEPRIAALHIGLTGNRYKHYYAADALRDTMRLPEDALTFNMDFARPDVYRQGYQMQYKIDPVMDGFQDMAASGQITLVGLRPGEYPVHVRIWSANGGFEKTWTWLLIKQPAFVETQAFYALVLLSITGLATYIIIQRAKRVKDEKALRKQISRDLHDEVGGLLTGISMQADLLSMGASRDKQSSAASIGQYSREAVQMMDDIIWAIDVRNNYEGSLQERMEYFAFQTLEPKGIRVLFDGETKTDRKIPQIVRQNTYLLFKEVLHNIIKHAQAEWVSVTVRVDSKWLLMEVQNNGAQSPAPEKTLRKGQGTRNMETRARQMNAAIVVTQDNGLFTVLLKVNLRNIKWTI</sequence>
<dbReference type="InterPro" id="IPR011712">
    <property type="entry name" value="Sig_transdc_His_kin_sub3_dim/P"/>
</dbReference>
<evidence type="ECO:0000256" key="3">
    <source>
        <dbReference type="ARBA" id="ARBA00022553"/>
    </source>
</evidence>
<name>A0ABR7Y8Y4_9SPHI</name>
<dbReference type="EMBL" id="JACNYK010000008">
    <property type="protein sequence ID" value="MBD1427769.1"/>
    <property type="molecule type" value="Genomic_DNA"/>
</dbReference>
<reference evidence="11 12" key="1">
    <citation type="submission" date="2020-08" db="EMBL/GenBank/DDBJ databases">
        <title>Sphingobacterium sp. DN00404 isolated from aquaculture water.</title>
        <authorList>
            <person name="Zhang M."/>
        </authorList>
    </citation>
    <scope>NUCLEOTIDE SEQUENCE [LARGE SCALE GENOMIC DNA]</scope>
    <source>
        <strain evidence="11 12">KCTC 32294</strain>
    </source>
</reference>
<keyword evidence="6" id="KW-0418">Kinase</keyword>
<dbReference type="InterPro" id="IPR013783">
    <property type="entry name" value="Ig-like_fold"/>
</dbReference>
<dbReference type="SUPFAM" id="SSF55874">
    <property type="entry name" value="ATPase domain of HSP90 chaperone/DNA topoisomerase II/histidine kinase"/>
    <property type="match status" value="1"/>
</dbReference>
<keyword evidence="9" id="KW-0472">Membrane</keyword>
<dbReference type="Gene3D" id="3.30.565.10">
    <property type="entry name" value="Histidine kinase-like ATPase, C-terminal domain"/>
    <property type="match status" value="1"/>
</dbReference>
<evidence type="ECO:0000256" key="1">
    <source>
        <dbReference type="ARBA" id="ARBA00000085"/>
    </source>
</evidence>
<gene>
    <name evidence="11" type="ORF">H8B17_19490</name>
</gene>
<keyword evidence="3" id="KW-0597">Phosphoprotein</keyword>
<keyword evidence="8" id="KW-0902">Two-component regulatory system</keyword>
<evidence type="ECO:0000256" key="4">
    <source>
        <dbReference type="ARBA" id="ARBA00022679"/>
    </source>
</evidence>
<comment type="caution">
    <text evidence="11">The sequence shown here is derived from an EMBL/GenBank/DDBJ whole genome shotgun (WGS) entry which is preliminary data.</text>
</comment>
<feature type="transmembrane region" description="Helical" evidence="9">
    <location>
        <begin position="747"/>
        <end position="765"/>
    </location>
</feature>
<accession>A0ABR7Y8Y4</accession>
<dbReference type="Gene3D" id="2.130.10.10">
    <property type="entry name" value="YVTN repeat-like/Quinoprotein amine dehydrogenase"/>
    <property type="match status" value="2"/>
</dbReference>
<dbReference type="Proteomes" id="UP000606494">
    <property type="component" value="Unassembled WGS sequence"/>
</dbReference>
<keyword evidence="5" id="KW-0547">Nucleotide-binding</keyword>
<comment type="catalytic activity">
    <reaction evidence="1">
        <text>ATP + protein L-histidine = ADP + protein N-phospho-L-histidine.</text>
        <dbReference type="EC" id="2.7.13.3"/>
    </reaction>
</comment>
<dbReference type="RefSeq" id="WP_190310917.1">
    <property type="nucleotide sequence ID" value="NZ_JACNYK010000008.1"/>
</dbReference>
<evidence type="ECO:0000313" key="12">
    <source>
        <dbReference type="Proteomes" id="UP000606494"/>
    </source>
</evidence>
<feature type="domain" description="Signal transduction histidine kinase subgroup 3 dimerisation and phosphoacceptor" evidence="10">
    <location>
        <begin position="778"/>
        <end position="834"/>
    </location>
</feature>
<keyword evidence="9" id="KW-0812">Transmembrane</keyword>
<dbReference type="InterPro" id="IPR011047">
    <property type="entry name" value="Quinoprotein_ADH-like_sf"/>
</dbReference>
<evidence type="ECO:0000256" key="9">
    <source>
        <dbReference type="SAM" id="Phobius"/>
    </source>
</evidence>
<dbReference type="InterPro" id="IPR050482">
    <property type="entry name" value="Sensor_HK_TwoCompSys"/>
</dbReference>